<dbReference type="Proteomes" id="UP000515163">
    <property type="component" value="Unplaced"/>
</dbReference>
<accession>A0A6P8H9S7</accession>
<dbReference type="GeneID" id="116290329"/>
<protein>
    <submittedName>
        <fullName evidence="2">Uncharacterized protein LOC116290329 isoform X2</fullName>
    </submittedName>
</protein>
<evidence type="ECO:0000313" key="2">
    <source>
        <dbReference type="RefSeq" id="XP_031553194.1"/>
    </source>
</evidence>
<dbReference type="OrthoDB" id="10499161at2759"/>
<keyword evidence="1" id="KW-1185">Reference proteome</keyword>
<gene>
    <name evidence="2" type="primary">LOC116290329</name>
</gene>
<sequence>MVHRPCGQDFIRTRESEMMKARCVRGGGKEDRDNSTENNDVKRLFDAAKMSPYHGIFSRSSTPRLYIKGAQSDAPRRSWGNFTWLYISRAESHAARRSWGNFTWLYISRAESHAACRRSTRRNECTS</sequence>
<reference evidence="2" key="1">
    <citation type="submission" date="2025-08" db="UniProtKB">
        <authorList>
            <consortium name="RefSeq"/>
        </authorList>
    </citation>
    <scope>IDENTIFICATION</scope>
    <source>
        <tissue evidence="2">Tentacle</tissue>
    </source>
</reference>
<proteinExistence type="predicted"/>
<evidence type="ECO:0000313" key="1">
    <source>
        <dbReference type="Proteomes" id="UP000515163"/>
    </source>
</evidence>
<organism evidence="1 2">
    <name type="scientific">Actinia tenebrosa</name>
    <name type="common">Australian red waratah sea anemone</name>
    <dbReference type="NCBI Taxonomy" id="6105"/>
    <lineage>
        <taxon>Eukaryota</taxon>
        <taxon>Metazoa</taxon>
        <taxon>Cnidaria</taxon>
        <taxon>Anthozoa</taxon>
        <taxon>Hexacorallia</taxon>
        <taxon>Actiniaria</taxon>
        <taxon>Actiniidae</taxon>
        <taxon>Actinia</taxon>
    </lineage>
</organism>
<name>A0A6P8H9S7_ACTTE</name>
<dbReference type="AlphaFoldDB" id="A0A6P8H9S7"/>
<dbReference type="RefSeq" id="XP_031553194.1">
    <property type="nucleotide sequence ID" value="XM_031697334.1"/>
</dbReference>